<name>A0A0S6WAX6_VECG1</name>
<dbReference type="InterPro" id="IPR011460">
    <property type="entry name" value="Lcl_C"/>
</dbReference>
<dbReference type="Pfam" id="PF07603">
    <property type="entry name" value="Lcl_C"/>
    <property type="match status" value="1"/>
</dbReference>
<dbReference type="Proteomes" id="UP000030661">
    <property type="component" value="Unassembled WGS sequence"/>
</dbReference>
<evidence type="ECO:0000313" key="3">
    <source>
        <dbReference type="Proteomes" id="UP000030661"/>
    </source>
</evidence>
<accession>A0A0S6WAX6</accession>
<dbReference type="PANTHER" id="PTHR35812:SF1">
    <property type="entry name" value="LIPOPROTEIN"/>
    <property type="match status" value="1"/>
</dbReference>
<evidence type="ECO:0000259" key="1">
    <source>
        <dbReference type="Pfam" id="PF07603"/>
    </source>
</evidence>
<dbReference type="AlphaFoldDB" id="A0A0S6WAX6"/>
<proteinExistence type="predicted"/>
<dbReference type="PANTHER" id="PTHR35812">
    <property type="entry name" value="LIPOPROTEIN"/>
    <property type="match status" value="1"/>
</dbReference>
<sequence>MTGFTDNGDGTVTDNLTGLIWLKDAGCLGFVDWATALTKANGLKDGTCGLSDGSATGDWRLLNINELRSLFDPGLSAPHLPAGHPFTDIQFSYYWSSTSYAPALGGAWVVGLNNSHAGFNGKLYAEYAWAVR</sequence>
<organism evidence="2">
    <name type="scientific">Vecturithrix granuli</name>
    <dbReference type="NCBI Taxonomy" id="1499967"/>
    <lineage>
        <taxon>Bacteria</taxon>
        <taxon>Candidatus Moduliflexota</taxon>
        <taxon>Candidatus Vecturitrichia</taxon>
        <taxon>Candidatus Vecturitrichales</taxon>
        <taxon>Candidatus Vecturitrichaceae</taxon>
        <taxon>Candidatus Vecturithrix</taxon>
    </lineage>
</organism>
<evidence type="ECO:0000313" key="2">
    <source>
        <dbReference type="EMBL" id="GAK55385.1"/>
    </source>
</evidence>
<protein>
    <recommendedName>
        <fullName evidence="1">Lcl C-terminal domain-containing protein</fullName>
    </recommendedName>
</protein>
<dbReference type="HOGENOM" id="CLU_1924953_0_0_0"/>
<keyword evidence="3" id="KW-1185">Reference proteome</keyword>
<dbReference type="EMBL" id="DF820463">
    <property type="protein sequence ID" value="GAK55385.1"/>
    <property type="molecule type" value="Genomic_DNA"/>
</dbReference>
<reference evidence="2" key="1">
    <citation type="journal article" date="2015" name="PeerJ">
        <title>First genomic representation of candidate bacterial phylum KSB3 points to enhanced environmental sensing as a trigger of wastewater bulking.</title>
        <authorList>
            <person name="Sekiguchi Y."/>
            <person name="Ohashi A."/>
            <person name="Parks D.H."/>
            <person name="Yamauchi T."/>
            <person name="Tyson G.W."/>
            <person name="Hugenholtz P."/>
        </authorList>
    </citation>
    <scope>NUCLEOTIDE SEQUENCE [LARGE SCALE GENOMIC DNA]</scope>
</reference>
<dbReference type="STRING" id="1499967.U27_02218"/>
<dbReference type="eggNOG" id="COG1361">
    <property type="taxonomic scope" value="Bacteria"/>
</dbReference>
<feature type="domain" description="Lcl C-terminal" evidence="1">
    <location>
        <begin position="10"/>
        <end position="132"/>
    </location>
</feature>
<gene>
    <name evidence="2" type="ORF">U27_02218</name>
</gene>